<comment type="caution">
    <text evidence="2">The sequence shown here is derived from an EMBL/GenBank/DDBJ whole genome shotgun (WGS) entry which is preliminary data.</text>
</comment>
<dbReference type="EMBL" id="ADVG01000003">
    <property type="protein sequence ID" value="EFH85272.1"/>
    <property type="molecule type" value="Genomic_DNA"/>
</dbReference>
<gene>
    <name evidence="2" type="ORF">Krac_6455</name>
</gene>
<keyword evidence="1" id="KW-1133">Transmembrane helix</keyword>
<keyword evidence="1" id="KW-0472">Membrane</keyword>
<keyword evidence="1" id="KW-0812">Transmembrane</keyword>
<evidence type="ECO:0000256" key="1">
    <source>
        <dbReference type="SAM" id="Phobius"/>
    </source>
</evidence>
<organism evidence="2 3">
    <name type="scientific">Ktedonobacter racemifer DSM 44963</name>
    <dbReference type="NCBI Taxonomy" id="485913"/>
    <lineage>
        <taxon>Bacteria</taxon>
        <taxon>Bacillati</taxon>
        <taxon>Chloroflexota</taxon>
        <taxon>Ktedonobacteria</taxon>
        <taxon>Ktedonobacterales</taxon>
        <taxon>Ktedonobacteraceae</taxon>
        <taxon>Ktedonobacter</taxon>
    </lineage>
</organism>
<dbReference type="STRING" id="485913.Krac_6455"/>
<accession>D6TUU6</accession>
<dbReference type="AlphaFoldDB" id="D6TUU6"/>
<protein>
    <submittedName>
        <fullName evidence="2">Uncharacterized protein</fullName>
    </submittedName>
</protein>
<dbReference type="Proteomes" id="UP000004508">
    <property type="component" value="Unassembled WGS sequence"/>
</dbReference>
<reference evidence="2 3" key="1">
    <citation type="journal article" date="2011" name="Stand. Genomic Sci.">
        <title>Non-contiguous finished genome sequence and contextual data of the filamentous soil bacterium Ktedonobacter racemifer type strain (SOSP1-21).</title>
        <authorList>
            <person name="Chang Y.J."/>
            <person name="Land M."/>
            <person name="Hauser L."/>
            <person name="Chertkov O."/>
            <person name="Del Rio T.G."/>
            <person name="Nolan M."/>
            <person name="Copeland A."/>
            <person name="Tice H."/>
            <person name="Cheng J.F."/>
            <person name="Lucas S."/>
            <person name="Han C."/>
            <person name="Goodwin L."/>
            <person name="Pitluck S."/>
            <person name="Ivanova N."/>
            <person name="Ovchinikova G."/>
            <person name="Pati A."/>
            <person name="Chen A."/>
            <person name="Palaniappan K."/>
            <person name="Mavromatis K."/>
            <person name="Liolios K."/>
            <person name="Brettin T."/>
            <person name="Fiebig A."/>
            <person name="Rohde M."/>
            <person name="Abt B."/>
            <person name="Goker M."/>
            <person name="Detter J.C."/>
            <person name="Woyke T."/>
            <person name="Bristow J."/>
            <person name="Eisen J.A."/>
            <person name="Markowitz V."/>
            <person name="Hugenholtz P."/>
            <person name="Kyrpides N.C."/>
            <person name="Klenk H.P."/>
            <person name="Lapidus A."/>
        </authorList>
    </citation>
    <scope>NUCLEOTIDE SEQUENCE [LARGE SCALE GENOMIC DNA]</scope>
    <source>
        <strain evidence="3">DSM 44963</strain>
    </source>
</reference>
<feature type="transmembrane region" description="Helical" evidence="1">
    <location>
        <begin position="23"/>
        <end position="48"/>
    </location>
</feature>
<keyword evidence="3" id="KW-1185">Reference proteome</keyword>
<evidence type="ECO:0000313" key="2">
    <source>
        <dbReference type="EMBL" id="EFH85272.1"/>
    </source>
</evidence>
<dbReference type="InParanoid" id="D6TUU6"/>
<proteinExistence type="predicted"/>
<sequence length="69" mass="7843">MLHRCQKCLALFRQRFLLINRSYTVLWVGSTISFIGDILFMTVLTLWIGTLLHNQSYAPLATSGNGGQR</sequence>
<evidence type="ECO:0000313" key="3">
    <source>
        <dbReference type="Proteomes" id="UP000004508"/>
    </source>
</evidence>
<name>D6TUU6_KTERA</name>